<keyword evidence="2" id="KW-0862">Zinc</keyword>
<dbReference type="InterPro" id="IPR045358">
    <property type="entry name" value="Ty3_capsid"/>
</dbReference>
<dbReference type="Gene3D" id="4.10.60.10">
    <property type="entry name" value="Zinc finger, CCHC-type"/>
    <property type="match status" value="1"/>
</dbReference>
<feature type="compositionally biased region" description="Pro residues" evidence="3">
    <location>
        <begin position="49"/>
        <end position="107"/>
    </location>
</feature>
<dbReference type="GO" id="GO:0008270">
    <property type="term" value="F:zinc ion binding"/>
    <property type="evidence" value="ECO:0007669"/>
    <property type="project" value="UniProtKB-KW"/>
</dbReference>
<dbReference type="SUPFAM" id="SSF57756">
    <property type="entry name" value="Retrovirus zinc finger-like domains"/>
    <property type="match status" value="1"/>
</dbReference>
<dbReference type="HOGENOM" id="CLU_056394_0_0_1"/>
<dbReference type="OMA" id="HGDHEDI"/>
<evidence type="ECO:0000256" key="1">
    <source>
        <dbReference type="ARBA" id="ARBA00022664"/>
    </source>
</evidence>
<evidence type="ECO:0000313" key="5">
    <source>
        <dbReference type="EMBL" id="EJF56844.1"/>
    </source>
</evidence>
<feature type="domain" description="CCHC-type" evidence="4">
    <location>
        <begin position="335"/>
        <end position="348"/>
    </location>
</feature>
<dbReference type="SMART" id="SM00343">
    <property type="entry name" value="ZnF_C2HC"/>
    <property type="match status" value="1"/>
</dbReference>
<evidence type="ECO:0000256" key="3">
    <source>
        <dbReference type="SAM" id="MobiDB-lite"/>
    </source>
</evidence>
<dbReference type="InterPro" id="IPR001878">
    <property type="entry name" value="Znf_CCHC"/>
</dbReference>
<reference evidence="5 6" key="1">
    <citation type="journal article" date="2012" name="Science">
        <title>The Paleozoic origin of enzymatic lignin decomposition reconstructed from 31 fungal genomes.</title>
        <authorList>
            <person name="Floudas D."/>
            <person name="Binder M."/>
            <person name="Riley R."/>
            <person name="Barry K."/>
            <person name="Blanchette R.A."/>
            <person name="Henrissat B."/>
            <person name="Martinez A.T."/>
            <person name="Otillar R."/>
            <person name="Spatafora J.W."/>
            <person name="Yadav J.S."/>
            <person name="Aerts A."/>
            <person name="Benoit I."/>
            <person name="Boyd A."/>
            <person name="Carlson A."/>
            <person name="Copeland A."/>
            <person name="Coutinho P.M."/>
            <person name="de Vries R.P."/>
            <person name="Ferreira P."/>
            <person name="Findley K."/>
            <person name="Foster B."/>
            <person name="Gaskell J."/>
            <person name="Glotzer D."/>
            <person name="Gorecki P."/>
            <person name="Heitman J."/>
            <person name="Hesse C."/>
            <person name="Hori C."/>
            <person name="Igarashi K."/>
            <person name="Jurgens J.A."/>
            <person name="Kallen N."/>
            <person name="Kersten P."/>
            <person name="Kohler A."/>
            <person name="Kuees U."/>
            <person name="Kumar T.K.A."/>
            <person name="Kuo A."/>
            <person name="LaButti K."/>
            <person name="Larrondo L.F."/>
            <person name="Lindquist E."/>
            <person name="Ling A."/>
            <person name="Lombard V."/>
            <person name="Lucas S."/>
            <person name="Lundell T."/>
            <person name="Martin R."/>
            <person name="McLaughlin D.J."/>
            <person name="Morgenstern I."/>
            <person name="Morin E."/>
            <person name="Murat C."/>
            <person name="Nagy L.G."/>
            <person name="Nolan M."/>
            <person name="Ohm R.A."/>
            <person name="Patyshakuliyeva A."/>
            <person name="Rokas A."/>
            <person name="Ruiz-Duenas F.J."/>
            <person name="Sabat G."/>
            <person name="Salamov A."/>
            <person name="Samejima M."/>
            <person name="Schmutz J."/>
            <person name="Slot J.C."/>
            <person name="St John F."/>
            <person name="Stenlid J."/>
            <person name="Sun H."/>
            <person name="Sun S."/>
            <person name="Syed K."/>
            <person name="Tsang A."/>
            <person name="Wiebenga A."/>
            <person name="Young D."/>
            <person name="Pisabarro A."/>
            <person name="Eastwood D.C."/>
            <person name="Martin F."/>
            <person name="Cullen D."/>
            <person name="Grigoriev I.V."/>
            <person name="Hibbett D.S."/>
        </authorList>
    </citation>
    <scope>NUCLEOTIDE SEQUENCE [LARGE SCALE GENOMIC DNA]</scope>
    <source>
        <strain evidence="5 6">LYAD-421 SS1</strain>
    </source>
</reference>
<sequence length="407" mass="44562">MSAVPPRSSLPSFQLRNLFTPQDSISSLRQATGAQPGQTTHYASSGVPTAPPVIPPTTAAPPGRPPTPSGLPQGPGGPPQGGGPPHGGRPPPGGGPPQGPGGPPPVAPLNAPGIVAGRTKVRAPNVFDGDRDNLRTFLNELFLFFEARPADYATDQSRIVTALTFMDGPKVITWKDGYIAQARQNGWNTWNAFETVLQQTFQPIEEAATAASKLYHLDYRPAAPDTFNAEFFRLCALAGILEDSAQLSFYKERLPESMRRRVRLTYPIPTTVNEWAARVLEIEHSNYEERHLRQLEGRSRNDRQGQGTKGQSARTNSIRRVDAPAMKEDREKKQCFYCHKTGHIARDCLKKKADNRAKGRQPGQKKRKVRKVDELEDGEVADDEDNGEATPDKTISQVDVGDSDEGF</sequence>
<feature type="region of interest" description="Disordered" evidence="3">
    <location>
        <begin position="294"/>
        <end position="326"/>
    </location>
</feature>
<feature type="compositionally biased region" description="Polar residues" evidence="3">
    <location>
        <begin position="24"/>
        <end position="43"/>
    </location>
</feature>
<protein>
    <recommendedName>
        <fullName evidence="4">CCHC-type domain-containing protein</fullName>
    </recommendedName>
</protein>
<dbReference type="EMBL" id="JH719462">
    <property type="protein sequence ID" value="EJF56844.1"/>
    <property type="molecule type" value="Genomic_DNA"/>
</dbReference>
<evidence type="ECO:0000256" key="2">
    <source>
        <dbReference type="PROSITE-ProRule" id="PRU00047"/>
    </source>
</evidence>
<dbReference type="GO" id="GO:0006397">
    <property type="term" value="P:mRNA processing"/>
    <property type="evidence" value="ECO:0007669"/>
    <property type="project" value="UniProtKB-KW"/>
</dbReference>
<evidence type="ECO:0000259" key="4">
    <source>
        <dbReference type="PROSITE" id="PS50158"/>
    </source>
</evidence>
<proteinExistence type="predicted"/>
<feature type="compositionally biased region" description="Basic and acidic residues" evidence="3">
    <location>
        <begin position="294"/>
        <end position="303"/>
    </location>
</feature>
<name>R7SL31_DICSQ</name>
<keyword evidence="2" id="KW-0479">Metal-binding</keyword>
<dbReference type="GO" id="GO:0003676">
    <property type="term" value="F:nucleic acid binding"/>
    <property type="evidence" value="ECO:0007669"/>
    <property type="project" value="InterPro"/>
</dbReference>
<dbReference type="GeneID" id="18843731"/>
<dbReference type="InterPro" id="IPR032567">
    <property type="entry name" value="RTL1-rel"/>
</dbReference>
<organism evidence="5 6">
    <name type="scientific">Dichomitus squalens (strain LYAD-421)</name>
    <name type="common">Western red white-rot fungus</name>
    <dbReference type="NCBI Taxonomy" id="732165"/>
    <lineage>
        <taxon>Eukaryota</taxon>
        <taxon>Fungi</taxon>
        <taxon>Dikarya</taxon>
        <taxon>Basidiomycota</taxon>
        <taxon>Agaricomycotina</taxon>
        <taxon>Agaricomycetes</taxon>
        <taxon>Polyporales</taxon>
        <taxon>Polyporaceae</taxon>
        <taxon>Dichomitus</taxon>
    </lineage>
</organism>
<keyword evidence="2" id="KW-0863">Zinc-finger</keyword>
<feature type="compositionally biased region" description="Acidic residues" evidence="3">
    <location>
        <begin position="374"/>
        <end position="387"/>
    </location>
</feature>
<dbReference type="Pfam" id="PF19259">
    <property type="entry name" value="Ty3_capsid"/>
    <property type="match status" value="1"/>
</dbReference>
<dbReference type="PROSITE" id="PS50158">
    <property type="entry name" value="ZF_CCHC"/>
    <property type="match status" value="1"/>
</dbReference>
<dbReference type="KEGG" id="dsq:DICSQDRAFT_70656"/>
<dbReference type="PANTHER" id="PTHR15503">
    <property type="entry name" value="LDOC1 RELATED"/>
    <property type="match status" value="1"/>
</dbReference>
<dbReference type="RefSeq" id="XP_007370435.1">
    <property type="nucleotide sequence ID" value="XM_007370373.1"/>
</dbReference>
<dbReference type="Proteomes" id="UP000053319">
    <property type="component" value="Unassembled WGS sequence"/>
</dbReference>
<accession>R7SL31</accession>
<dbReference type="PANTHER" id="PTHR15503:SF22">
    <property type="entry name" value="TRANSPOSON TY3-I GAG POLYPROTEIN"/>
    <property type="match status" value="1"/>
</dbReference>
<feature type="region of interest" description="Disordered" evidence="3">
    <location>
        <begin position="24"/>
        <end position="112"/>
    </location>
</feature>
<dbReference type="AlphaFoldDB" id="R7SL31"/>
<evidence type="ECO:0000313" key="6">
    <source>
        <dbReference type="Proteomes" id="UP000053319"/>
    </source>
</evidence>
<dbReference type="InterPro" id="IPR036875">
    <property type="entry name" value="Znf_CCHC_sf"/>
</dbReference>
<dbReference type="Pfam" id="PF00098">
    <property type="entry name" value="zf-CCHC"/>
    <property type="match status" value="1"/>
</dbReference>
<gene>
    <name evidence="5" type="ORF">DICSQDRAFT_70656</name>
</gene>
<keyword evidence="1" id="KW-0507">mRNA processing</keyword>
<feature type="region of interest" description="Disordered" evidence="3">
    <location>
        <begin position="353"/>
        <end position="407"/>
    </location>
</feature>
<feature type="compositionally biased region" description="Polar residues" evidence="3">
    <location>
        <begin position="304"/>
        <end position="318"/>
    </location>
</feature>